<protein>
    <recommendedName>
        <fullName evidence="3">Aldo/keto reductase</fullName>
    </recommendedName>
</protein>
<dbReference type="SUPFAM" id="SSF51430">
    <property type="entry name" value="NAD(P)-linked oxidoreductase"/>
    <property type="match status" value="1"/>
</dbReference>
<name>A0A4P9CA75_EUBML</name>
<dbReference type="Gene3D" id="3.20.20.100">
    <property type="entry name" value="NADP-dependent oxidoreductase domain"/>
    <property type="match status" value="1"/>
</dbReference>
<dbReference type="AlphaFoldDB" id="A0A4P9CA75"/>
<keyword evidence="2" id="KW-1185">Reference proteome</keyword>
<evidence type="ECO:0000313" key="2">
    <source>
        <dbReference type="Proteomes" id="UP000218387"/>
    </source>
</evidence>
<proteinExistence type="predicted"/>
<reference evidence="1 2" key="1">
    <citation type="submission" date="2018-05" db="EMBL/GenBank/DDBJ databases">
        <title>Genome comparison of Eubacterium sp.</title>
        <authorList>
            <person name="Feng Y."/>
            <person name="Sanchez-Andrea I."/>
            <person name="Stams A.J.M."/>
            <person name="De Vos W.M."/>
        </authorList>
    </citation>
    <scope>NUCLEOTIDE SEQUENCE [LARGE SCALE GENOMIC DNA]</scope>
    <source>
        <strain evidence="1 2">YI</strain>
    </source>
</reference>
<evidence type="ECO:0008006" key="3">
    <source>
        <dbReference type="Google" id="ProtNLM"/>
    </source>
</evidence>
<organism evidence="1 2">
    <name type="scientific">Eubacterium maltosivorans</name>
    <dbReference type="NCBI Taxonomy" id="2041044"/>
    <lineage>
        <taxon>Bacteria</taxon>
        <taxon>Bacillati</taxon>
        <taxon>Bacillota</taxon>
        <taxon>Clostridia</taxon>
        <taxon>Eubacteriales</taxon>
        <taxon>Eubacteriaceae</taxon>
        <taxon>Eubacterium</taxon>
    </lineage>
</organism>
<evidence type="ECO:0000313" key="1">
    <source>
        <dbReference type="EMBL" id="QCT72353.1"/>
    </source>
</evidence>
<dbReference type="Proteomes" id="UP000218387">
    <property type="component" value="Chromosome"/>
</dbReference>
<dbReference type="EMBL" id="CP029487">
    <property type="protein sequence ID" value="QCT72353.1"/>
    <property type="molecule type" value="Genomic_DNA"/>
</dbReference>
<dbReference type="KEGG" id="emt:CPZ25_013780"/>
<accession>A0A4P9CA75</accession>
<dbReference type="InterPro" id="IPR036812">
    <property type="entry name" value="NAD(P)_OxRdtase_dom_sf"/>
</dbReference>
<gene>
    <name evidence="1" type="ORF">CPZ25_013780</name>
</gene>
<sequence length="67" mass="7905">MVITILKSVHEEQIRENFSIHDFSLSHEDMKRIEDMAMGKSFILDIQSQDEVYRLHDIRFEQQAPGA</sequence>